<proteinExistence type="predicted"/>
<name>A0A0S2MYG9_9CAUD</name>
<dbReference type="RefSeq" id="YP_009908803.1">
    <property type="nucleotide sequence ID" value="NC_049931.1"/>
</dbReference>
<keyword evidence="2" id="KW-1185">Reference proteome</keyword>
<accession>A0A0S2MYG9</accession>
<dbReference type="GeneID" id="56214364"/>
<evidence type="ECO:0000313" key="2">
    <source>
        <dbReference type="Proteomes" id="UP000222983"/>
    </source>
</evidence>
<organism evidence="1 2">
    <name type="scientific">Enterococcus phage vB_EfaP_IME199</name>
    <dbReference type="NCBI Taxonomy" id="1747351"/>
    <lineage>
        <taxon>Viruses</taxon>
        <taxon>Duplodnaviria</taxon>
        <taxon>Heunggongvirae</taxon>
        <taxon>Uroviricota</taxon>
        <taxon>Caudoviricetes</taxon>
        <taxon>Rountreeviridae</taxon>
        <taxon>Sarlesvirinae</taxon>
        <taxon>Minhovirus</taxon>
        <taxon>Minhovirus IME199</taxon>
    </lineage>
</organism>
<sequence length="64" mass="7581">MKMIKEYDYLQEKVYEVTVLLGTAEINYFVKGETSSHAQHRFMNMAQRQGLDFTYKSIKEITIL</sequence>
<dbReference type="KEGG" id="vg:56214364"/>
<reference evidence="1 2" key="1">
    <citation type="submission" date="2015-10" db="EMBL/GenBank/DDBJ databases">
        <authorList>
            <person name="Gilbert D.G."/>
        </authorList>
    </citation>
    <scope>NUCLEOTIDE SEQUENCE [LARGE SCALE GENOMIC DNA]</scope>
</reference>
<protein>
    <submittedName>
        <fullName evidence="1">Uncharacterized protein</fullName>
    </submittedName>
</protein>
<dbReference type="EMBL" id="KT945995">
    <property type="protein sequence ID" value="ALO81004.1"/>
    <property type="molecule type" value="Genomic_DNA"/>
</dbReference>
<evidence type="ECO:0000313" key="1">
    <source>
        <dbReference type="EMBL" id="ALO81004.1"/>
    </source>
</evidence>
<dbReference type="Proteomes" id="UP000222983">
    <property type="component" value="Segment"/>
</dbReference>